<evidence type="ECO:0000313" key="7">
    <source>
        <dbReference type="Proteomes" id="UP000265100"/>
    </source>
</evidence>
<keyword evidence="3 5" id="KW-0472">Membrane</keyword>
<keyword evidence="5" id="KW-0812">Transmembrane</keyword>
<dbReference type="SUPFAM" id="SSF48726">
    <property type="entry name" value="Immunoglobulin"/>
    <property type="match status" value="1"/>
</dbReference>
<dbReference type="PANTHER" id="PTHR12080">
    <property type="entry name" value="SIGNALING LYMPHOCYTIC ACTIVATION MOLECULE"/>
    <property type="match status" value="1"/>
</dbReference>
<dbReference type="Ensembl" id="ENSACLT00000054221.1">
    <property type="protein sequence ID" value="ENSACLP00000083297.1"/>
    <property type="gene ID" value="ENSACLG00000015398.2"/>
</dbReference>
<dbReference type="PANTHER" id="PTHR12080:SF134">
    <property type="entry name" value="CD48 ANTIGEN"/>
    <property type="match status" value="1"/>
</dbReference>
<dbReference type="InterPro" id="IPR036179">
    <property type="entry name" value="Ig-like_dom_sf"/>
</dbReference>
<dbReference type="Gene3D" id="2.60.40.10">
    <property type="entry name" value="Immunoglobulins"/>
    <property type="match status" value="2"/>
</dbReference>
<evidence type="ECO:0008006" key="8">
    <source>
        <dbReference type="Google" id="ProtNLM"/>
    </source>
</evidence>
<evidence type="ECO:0000256" key="5">
    <source>
        <dbReference type="SAM" id="Phobius"/>
    </source>
</evidence>
<feature type="transmembrane region" description="Helical" evidence="5">
    <location>
        <begin position="196"/>
        <end position="220"/>
    </location>
</feature>
<keyword evidence="2" id="KW-0732">Signal</keyword>
<dbReference type="GeneTree" id="ENSGT00610000086518"/>
<dbReference type="Proteomes" id="UP000265100">
    <property type="component" value="Chromosome 23"/>
</dbReference>
<evidence type="ECO:0000256" key="1">
    <source>
        <dbReference type="ARBA" id="ARBA00004370"/>
    </source>
</evidence>
<reference evidence="6" key="2">
    <citation type="submission" date="2025-08" db="UniProtKB">
        <authorList>
            <consortium name="Ensembl"/>
        </authorList>
    </citation>
    <scope>IDENTIFICATION</scope>
</reference>
<proteinExistence type="predicted"/>
<keyword evidence="5" id="KW-1133">Transmembrane helix</keyword>
<dbReference type="InterPro" id="IPR015631">
    <property type="entry name" value="CD2/SLAM_rcpt"/>
</dbReference>
<reference evidence="6" key="3">
    <citation type="submission" date="2025-09" db="UniProtKB">
        <authorList>
            <consortium name="Ensembl"/>
        </authorList>
    </citation>
    <scope>IDENTIFICATION</scope>
</reference>
<evidence type="ECO:0000313" key="6">
    <source>
        <dbReference type="Ensembl" id="ENSACLP00000083297.1"/>
    </source>
</evidence>
<reference evidence="6" key="1">
    <citation type="submission" date="2018-05" db="EMBL/GenBank/DDBJ databases">
        <authorList>
            <person name="Datahose"/>
        </authorList>
    </citation>
    <scope>NUCLEOTIDE SEQUENCE</scope>
</reference>
<accession>A0AAX7VQA2</accession>
<organism evidence="6 7">
    <name type="scientific">Astatotilapia calliptera</name>
    <name type="common">Eastern happy</name>
    <name type="synonym">Chromis callipterus</name>
    <dbReference type="NCBI Taxonomy" id="8154"/>
    <lineage>
        <taxon>Eukaryota</taxon>
        <taxon>Metazoa</taxon>
        <taxon>Chordata</taxon>
        <taxon>Craniata</taxon>
        <taxon>Vertebrata</taxon>
        <taxon>Euteleostomi</taxon>
        <taxon>Actinopterygii</taxon>
        <taxon>Neopterygii</taxon>
        <taxon>Teleostei</taxon>
        <taxon>Neoteleostei</taxon>
        <taxon>Acanthomorphata</taxon>
        <taxon>Ovalentaria</taxon>
        <taxon>Cichlomorphae</taxon>
        <taxon>Cichliformes</taxon>
        <taxon>Cichlidae</taxon>
        <taxon>African cichlids</taxon>
        <taxon>Pseudocrenilabrinae</taxon>
        <taxon>Haplochromini</taxon>
        <taxon>Astatotilapia</taxon>
    </lineage>
</organism>
<keyword evidence="7" id="KW-1185">Reference proteome</keyword>
<evidence type="ECO:0000256" key="2">
    <source>
        <dbReference type="ARBA" id="ARBA00022729"/>
    </source>
</evidence>
<comment type="subcellular location">
    <subcellularLocation>
        <location evidence="1">Membrane</location>
    </subcellularLocation>
</comment>
<evidence type="ECO:0000256" key="3">
    <source>
        <dbReference type="ARBA" id="ARBA00023136"/>
    </source>
</evidence>
<dbReference type="InterPro" id="IPR013783">
    <property type="entry name" value="Ig-like_fold"/>
</dbReference>
<protein>
    <recommendedName>
        <fullName evidence="8">Ig-like domain-containing protein</fullName>
    </recommendedName>
</protein>
<dbReference type="AlphaFoldDB" id="A0AAX7VQA2"/>
<name>A0AAX7VQA2_ASTCA</name>
<evidence type="ECO:0000256" key="4">
    <source>
        <dbReference type="ARBA" id="ARBA00023180"/>
    </source>
</evidence>
<keyword evidence="4" id="KW-0325">Glycoprotein</keyword>
<dbReference type="GO" id="GO:0016020">
    <property type="term" value="C:membrane"/>
    <property type="evidence" value="ECO:0007669"/>
    <property type="project" value="UniProtKB-SubCell"/>
</dbReference>
<sequence length="244" mass="26903">MILTIAIGVISVNGATYKKLGDEAVLSPGSMSNLITSIMWKHSPDIAVEWYGKETFAYREFKGRCKLDFNTGALTLSNLTVKDSGNYTAEINNKVMSPTEITVISAVPKPTVSKSCNPEMTICTLTCEAQAITGVEPVIYSWVISAKQRVQSSSNQLSIAKDDTKWFGKPISCQLKNPVSSERSDDVIIPFTNRNFAVMFTRLVFTVLLIVVALSGFFIWHKHIKANPEKSAQTSNDEEAPIQE</sequence>